<keyword evidence="1" id="KW-1133">Transmembrane helix</keyword>
<name>A0A449BDT4_HAPAX</name>
<dbReference type="RefSeq" id="WP_026390697.1">
    <property type="nucleotide sequence ID" value="NZ_LR215048.1"/>
</dbReference>
<gene>
    <name evidence="2" type="ORF">NCTC10138_00969</name>
</gene>
<dbReference type="KEGG" id="aaxa:NCTC10138_00969"/>
<dbReference type="AlphaFoldDB" id="A0A449BDT4"/>
<organism evidence="2 3">
    <name type="scientific">Haploplasma axanthum</name>
    <name type="common">Acholeplasma axanthum</name>
    <dbReference type="NCBI Taxonomy" id="29552"/>
    <lineage>
        <taxon>Bacteria</taxon>
        <taxon>Bacillati</taxon>
        <taxon>Mycoplasmatota</taxon>
        <taxon>Mollicutes</taxon>
        <taxon>Acholeplasmatales</taxon>
        <taxon>Acholeplasmataceae</taxon>
        <taxon>Haploplasma</taxon>
    </lineage>
</organism>
<keyword evidence="1" id="KW-0472">Membrane</keyword>
<dbReference type="EMBL" id="LR215048">
    <property type="protein sequence ID" value="VEU80592.1"/>
    <property type="molecule type" value="Genomic_DNA"/>
</dbReference>
<feature type="transmembrane region" description="Helical" evidence="1">
    <location>
        <begin position="29"/>
        <end position="48"/>
    </location>
</feature>
<evidence type="ECO:0000256" key="1">
    <source>
        <dbReference type="SAM" id="Phobius"/>
    </source>
</evidence>
<evidence type="ECO:0000313" key="3">
    <source>
        <dbReference type="Proteomes" id="UP000289841"/>
    </source>
</evidence>
<feature type="transmembrane region" description="Helical" evidence="1">
    <location>
        <begin position="6"/>
        <end position="22"/>
    </location>
</feature>
<evidence type="ECO:0000313" key="2">
    <source>
        <dbReference type="EMBL" id="VEU80592.1"/>
    </source>
</evidence>
<accession>A0A449BDT4</accession>
<dbReference type="Proteomes" id="UP000289841">
    <property type="component" value="Chromosome"/>
</dbReference>
<feature type="transmembrane region" description="Helical" evidence="1">
    <location>
        <begin position="54"/>
        <end position="73"/>
    </location>
</feature>
<dbReference type="STRING" id="1278311.GCA_000428705_01228"/>
<proteinExistence type="predicted"/>
<reference evidence="2 3" key="1">
    <citation type="submission" date="2019-01" db="EMBL/GenBank/DDBJ databases">
        <authorList>
            <consortium name="Pathogen Informatics"/>
        </authorList>
    </citation>
    <scope>NUCLEOTIDE SEQUENCE [LARGE SCALE GENOMIC DNA]</scope>
    <source>
        <strain evidence="2 3">NCTC10138</strain>
    </source>
</reference>
<keyword evidence="3" id="KW-1185">Reference proteome</keyword>
<feature type="transmembrane region" description="Helical" evidence="1">
    <location>
        <begin position="80"/>
        <end position="99"/>
    </location>
</feature>
<sequence length="100" mass="11298">MIVIVIILNIIYSSLIILSNIVNKTKNIFPTTLMILGACLNILFLVLLFWGNFILLNIIGMLLISIAALLNGLKKEKINYSHHLVRFMIEAIIVVFAFLI</sequence>
<protein>
    <submittedName>
        <fullName evidence="2">Uncharacterized protein</fullName>
    </submittedName>
</protein>
<keyword evidence="1" id="KW-0812">Transmembrane</keyword>